<name>I2CAP9_BACAY</name>
<dbReference type="PATRIC" id="fig|1126211.3.peg.3678"/>
<keyword evidence="4" id="KW-1133">Transmembrane helix</keyword>
<keyword evidence="2" id="KW-0964">Secreted</keyword>
<evidence type="ECO:0000256" key="3">
    <source>
        <dbReference type="ARBA" id="ARBA00022729"/>
    </source>
</evidence>
<dbReference type="InterPro" id="IPR012334">
    <property type="entry name" value="Pectin_lyas_fold"/>
</dbReference>
<dbReference type="InterPro" id="IPR039448">
    <property type="entry name" value="Beta_helix"/>
</dbReference>
<evidence type="ECO:0000313" key="6">
    <source>
        <dbReference type="EMBL" id="AFJ63723.1"/>
    </source>
</evidence>
<dbReference type="AlphaFoldDB" id="I2CAP9"/>
<dbReference type="InterPro" id="IPR006626">
    <property type="entry name" value="PbH1"/>
</dbReference>
<feature type="domain" description="Right handed beta helix" evidence="5">
    <location>
        <begin position="160"/>
        <end position="347"/>
    </location>
</feature>
<evidence type="ECO:0000256" key="1">
    <source>
        <dbReference type="ARBA" id="ARBA00004613"/>
    </source>
</evidence>
<evidence type="ECO:0000313" key="7">
    <source>
        <dbReference type="Proteomes" id="UP000002878"/>
    </source>
</evidence>
<keyword evidence="4" id="KW-0472">Membrane</keyword>
<dbReference type="EMBL" id="CP003332">
    <property type="protein sequence ID" value="AFJ63723.1"/>
    <property type="molecule type" value="Genomic_DNA"/>
</dbReference>
<keyword evidence="4" id="KW-0812">Transmembrane</keyword>
<dbReference type="GO" id="GO:0016837">
    <property type="term" value="F:carbon-oxygen lyase activity, acting on polysaccharides"/>
    <property type="evidence" value="ECO:0007669"/>
    <property type="project" value="TreeGrafter"/>
</dbReference>
<dbReference type="SUPFAM" id="SSF51126">
    <property type="entry name" value="Pectin lyase-like"/>
    <property type="match status" value="1"/>
</dbReference>
<dbReference type="PANTHER" id="PTHR40088">
    <property type="entry name" value="PECTATE LYASE (EUROFUNG)"/>
    <property type="match status" value="1"/>
</dbReference>
<evidence type="ECO:0000259" key="5">
    <source>
        <dbReference type="Pfam" id="PF13229"/>
    </source>
</evidence>
<accession>I2CAP9</accession>
<feature type="transmembrane region" description="Helical" evidence="4">
    <location>
        <begin position="12"/>
        <end position="33"/>
    </location>
</feature>
<evidence type="ECO:0000256" key="4">
    <source>
        <dbReference type="SAM" id="Phobius"/>
    </source>
</evidence>
<reference evidence="6 7" key="1">
    <citation type="journal article" date="2012" name="J. Biotechnol.">
        <title>Genome sequence of the plant growth promoting strain Bacillus amyloliquefaciens subsp. plantarum B9601-Y2 and expression of mersacidin and other secondary metabolites.</title>
        <authorList>
            <person name="He P."/>
            <person name="Hao K."/>
            <person name="Blom J."/>
            <person name="Ruckert C."/>
            <person name="Vater J."/>
            <person name="Mao Z."/>
            <person name="Wu Y."/>
            <person name="Hou M."/>
            <person name="He P."/>
            <person name="He Y."/>
            <person name="Borriss R."/>
        </authorList>
    </citation>
    <scope>NUCLEOTIDE SEQUENCE [LARGE SCALE GENOMIC DNA]</scope>
    <source>
        <strain evidence="6">Y2</strain>
    </source>
</reference>
<dbReference type="Proteomes" id="UP000002878">
    <property type="component" value="Chromosome"/>
</dbReference>
<evidence type="ECO:0000256" key="2">
    <source>
        <dbReference type="ARBA" id="ARBA00022525"/>
    </source>
</evidence>
<dbReference type="Gene3D" id="2.160.20.10">
    <property type="entry name" value="Single-stranded right-handed beta-helix, Pectin lyase-like"/>
    <property type="match status" value="1"/>
</dbReference>
<dbReference type="HOGENOM" id="CLU_026896_0_0_9"/>
<dbReference type="SMART" id="SM00710">
    <property type="entry name" value="PbH1"/>
    <property type="match status" value="8"/>
</dbReference>
<dbReference type="PANTHER" id="PTHR40088:SF2">
    <property type="entry name" value="SECRETED SUGAR HYDROLASE"/>
    <property type="match status" value="1"/>
</dbReference>
<dbReference type="KEGG" id="bqy:MUS_3867"/>
<keyword evidence="3" id="KW-0732">Signal</keyword>
<dbReference type="InterPro" id="IPR011050">
    <property type="entry name" value="Pectin_lyase_fold/virulence"/>
</dbReference>
<proteinExistence type="predicted"/>
<sequence length="479" mass="52248">MQFIKYTGECDMKIKLSILSAAVLAAGITAFVWPKTEANEKMQTDALYVSPAGSDQNEGTKEKPFRTLKHAAEKAEAGTTVLIREGTYDETFEVKHSGTAEKPITFRNYQNEHVSISGKSAPKSDSETPLIQIRNKQYITIHGVTLENLSVSSEDATAMGICVTGSSSHINIDGNHIRNIKTTADEGNAHGIAFYGTGAMKDVSITNNTVEKLTLGASEAVVLNGNVDGFKIAGNTIRDNNNIGIDVIGYEGTSKQNDYARNGVIENNTVSHNSSYGNPAYGDEYSAGGIYVDGAEHVDIKNNTVYNNDLGIEATSEHKGKYARDIRITDNKVYGNAYTGISIGGYDTKRGGTINSVIAHNIMYRNDTKDLDGGQLLLQYGTKGNTIEKNIMTASGSRIFIANDYTKNEGNTVNHNVYHKEAGKDGIWYWKNREYDSFTAYQKGTANDSDSIYADPMYRDESSYDFTLKPGSPALPVIQ</sequence>
<dbReference type="Pfam" id="PF13229">
    <property type="entry name" value="Beta_helix"/>
    <property type="match status" value="1"/>
</dbReference>
<comment type="subcellular location">
    <subcellularLocation>
        <location evidence="1">Secreted</location>
    </subcellularLocation>
</comment>
<organism evidence="6 7">
    <name type="scientific">Bacillus amyloliquefaciens (strain Y2)</name>
    <name type="common">Bacillus amyloliquefaciens subsp. plantarum (strain B9601-Y2)</name>
    <dbReference type="NCBI Taxonomy" id="1155777"/>
    <lineage>
        <taxon>Bacteria</taxon>
        <taxon>Bacillati</taxon>
        <taxon>Bacillota</taxon>
        <taxon>Bacilli</taxon>
        <taxon>Bacillales</taxon>
        <taxon>Bacillaceae</taxon>
        <taxon>Bacillus</taxon>
        <taxon>Bacillus amyloliquefaciens group</taxon>
    </lineage>
</organism>
<gene>
    <name evidence="6" type="ORF">MUS_3867</name>
</gene>
<dbReference type="GO" id="GO:0005576">
    <property type="term" value="C:extracellular region"/>
    <property type="evidence" value="ECO:0007669"/>
    <property type="project" value="UniProtKB-SubCell"/>
</dbReference>
<dbReference type="InterPro" id="IPR052052">
    <property type="entry name" value="Polysaccharide_Lyase_9"/>
</dbReference>
<protein>
    <recommendedName>
        <fullName evidence="5">Right handed beta helix domain-containing protein</fullName>
    </recommendedName>
</protein>